<dbReference type="InterPro" id="IPR022770">
    <property type="entry name" value="IucA/IucC-like_C"/>
</dbReference>
<dbReference type="AlphaFoldDB" id="A0AAD4LKF3"/>
<accession>A0AAD4LKF3</accession>
<dbReference type="Proteomes" id="UP001201163">
    <property type="component" value="Unassembled WGS sequence"/>
</dbReference>
<proteinExistence type="predicted"/>
<reference evidence="3" key="1">
    <citation type="submission" date="2022-01" db="EMBL/GenBank/DDBJ databases">
        <title>Comparative genomics reveals a dynamic genome evolution in the ectomycorrhizal milk-cap (Lactarius) mushrooms.</title>
        <authorList>
            <consortium name="DOE Joint Genome Institute"/>
            <person name="Lebreton A."/>
            <person name="Tang N."/>
            <person name="Kuo A."/>
            <person name="LaButti K."/>
            <person name="Drula E."/>
            <person name="Barry K."/>
            <person name="Clum A."/>
            <person name="Lipzen A."/>
            <person name="Mousain D."/>
            <person name="Ng V."/>
            <person name="Wang R."/>
            <person name="Wang X."/>
            <person name="Dai Y."/>
            <person name="Henrissat B."/>
            <person name="Grigoriev I.V."/>
            <person name="Guerin-Laguette A."/>
            <person name="Yu F."/>
            <person name="Martin F.M."/>
        </authorList>
    </citation>
    <scope>NUCLEOTIDE SEQUENCE</scope>
    <source>
        <strain evidence="3">QP</strain>
    </source>
</reference>
<dbReference type="GO" id="GO:0016881">
    <property type="term" value="F:acid-amino acid ligase activity"/>
    <property type="evidence" value="ECO:0007669"/>
    <property type="project" value="UniProtKB-ARBA"/>
</dbReference>
<dbReference type="EMBL" id="JAKELL010000013">
    <property type="protein sequence ID" value="KAH8995023.1"/>
    <property type="molecule type" value="Genomic_DNA"/>
</dbReference>
<dbReference type="InterPro" id="IPR007310">
    <property type="entry name" value="Aerobactin_biosyn_IucA/IucC_N"/>
</dbReference>
<protein>
    <submittedName>
        <fullName evidence="3">IucC family-domain-containing protein</fullName>
    </submittedName>
</protein>
<dbReference type="InterPro" id="IPR037455">
    <property type="entry name" value="LucA/IucC-like"/>
</dbReference>
<feature type="domain" description="Aerobactin siderophore biosynthesis IucA/IucC N-terminal" evidence="1">
    <location>
        <begin position="216"/>
        <end position="440"/>
    </location>
</feature>
<evidence type="ECO:0000259" key="1">
    <source>
        <dbReference type="Pfam" id="PF04183"/>
    </source>
</evidence>
<keyword evidence="4" id="KW-1185">Reference proteome</keyword>
<comment type="caution">
    <text evidence="3">The sequence shown here is derived from an EMBL/GenBank/DDBJ whole genome shotgun (WGS) entry which is preliminary data.</text>
</comment>
<feature type="domain" description="Aerobactin siderophore biosynthesis IucA/IucC-like C-terminal" evidence="2">
    <location>
        <begin position="468"/>
        <end position="621"/>
    </location>
</feature>
<name>A0AAD4LKF3_9AGAM</name>
<evidence type="ECO:0000313" key="3">
    <source>
        <dbReference type="EMBL" id="KAH8995023.1"/>
    </source>
</evidence>
<organism evidence="3 4">
    <name type="scientific">Lactarius akahatsu</name>
    <dbReference type="NCBI Taxonomy" id="416441"/>
    <lineage>
        <taxon>Eukaryota</taxon>
        <taxon>Fungi</taxon>
        <taxon>Dikarya</taxon>
        <taxon>Basidiomycota</taxon>
        <taxon>Agaricomycotina</taxon>
        <taxon>Agaricomycetes</taxon>
        <taxon>Russulales</taxon>
        <taxon>Russulaceae</taxon>
        <taxon>Lactarius</taxon>
    </lineage>
</organism>
<dbReference type="Pfam" id="PF04183">
    <property type="entry name" value="IucA_IucC"/>
    <property type="match status" value="1"/>
</dbReference>
<evidence type="ECO:0000313" key="4">
    <source>
        <dbReference type="Proteomes" id="UP001201163"/>
    </source>
</evidence>
<dbReference type="PANTHER" id="PTHR34384:SF5">
    <property type="entry name" value="L-2,3-DIAMINOPROPANOATE--CITRATE LIGASE"/>
    <property type="match status" value="1"/>
</dbReference>
<dbReference type="GO" id="GO:0019290">
    <property type="term" value="P:siderophore biosynthetic process"/>
    <property type="evidence" value="ECO:0007669"/>
    <property type="project" value="InterPro"/>
</dbReference>
<evidence type="ECO:0000259" key="2">
    <source>
        <dbReference type="Pfam" id="PF06276"/>
    </source>
</evidence>
<sequence>MGYLKSSILRNLSPSSTDSVLTWSLASRLQPSERAAFAVTSRLLASIVTESLLRSYYVPIQSEDARGICVILSTNVMSEHPVLTRSLHPADVFAIIPLHQEPIFSEETHTRHGRPIWLLDPLDMIPLIFELSTRSPGSDGSPLQKPILSSLVSHLGEPAFLYQSQDPLHWWRKFSTNAMSRGDINASLAEELSSSYIWQRAVYESPPICPTVSSSAIEWEQSIVEGHPTHPMHRARHAVPPLLPHDPQSRDWNFPGIRFAVASHAMLDILGPFEEEARVVVELASRVSGRPLPQRDGCIIVPVYDLQVENLRAKFPDVEILDDDFSIPAFGQASIRTVVFSEIPNIALKLSVGISVSSALRTISHFTANFGPRFSKEIVPKLAIDSRILTIEQEIASVVCSRDAKGVTLDPDVAKHFTVVIRKQYPPVEDEAVIICAALLETGHSGLPAGVPVVQHVMRLDAPEKRLRFFDEYARLLIAAVVPSLLHNGVAFEAHPQNALLRLSRASLMPLGFVLRDLGGLRVHPPTLQTSTGCQFAFLPGHCVVTSTREEAAQKLYHTLVHNHLQRLARVLRLHADGSAWSVVRAHLSREIPRGSWLWSAWMDATVKSLPGKCLLRMKLEGVYRESVSEPFPNLIHFRPDER</sequence>
<dbReference type="PANTHER" id="PTHR34384">
    <property type="entry name" value="L-2,3-DIAMINOPROPANOATE--CITRATE LIGASE"/>
    <property type="match status" value="1"/>
</dbReference>
<dbReference type="Gene3D" id="1.10.510.40">
    <property type="match status" value="1"/>
</dbReference>
<dbReference type="Pfam" id="PF06276">
    <property type="entry name" value="FhuF"/>
    <property type="match status" value="1"/>
</dbReference>
<gene>
    <name evidence="3" type="ORF">EDB92DRAFT_1794996</name>
</gene>